<sequence>MAIGEGRNIDRPTQLSLHHNGLIIIAAAQIMGTLSLGNTTGPGGPRDSSGHTGGTMSLGLGTPWAVLLVGAGRGVWPELSLGVSTESAAPATRSHIKRKTTSTSTSMRIY</sequence>
<evidence type="ECO:0000313" key="2">
    <source>
        <dbReference type="Proteomes" id="UP001352852"/>
    </source>
</evidence>
<keyword evidence="2" id="KW-1185">Reference proteome</keyword>
<comment type="caution">
    <text evidence="1">The sequence shown here is derived from an EMBL/GenBank/DDBJ whole genome shotgun (WGS) entry which is preliminary data.</text>
</comment>
<gene>
    <name evidence="1" type="ORF">CHARACLAT_015097</name>
</gene>
<protein>
    <submittedName>
        <fullName evidence="1">Uncharacterized protein</fullName>
    </submittedName>
</protein>
<name>A0ABU7ETV2_9TELE</name>
<dbReference type="EMBL" id="JAHUTJ010066734">
    <property type="protein sequence ID" value="MED6290627.1"/>
    <property type="molecule type" value="Genomic_DNA"/>
</dbReference>
<accession>A0ABU7ETV2</accession>
<dbReference type="Proteomes" id="UP001352852">
    <property type="component" value="Unassembled WGS sequence"/>
</dbReference>
<organism evidence="1 2">
    <name type="scientific">Characodon lateralis</name>
    <dbReference type="NCBI Taxonomy" id="208331"/>
    <lineage>
        <taxon>Eukaryota</taxon>
        <taxon>Metazoa</taxon>
        <taxon>Chordata</taxon>
        <taxon>Craniata</taxon>
        <taxon>Vertebrata</taxon>
        <taxon>Euteleostomi</taxon>
        <taxon>Actinopterygii</taxon>
        <taxon>Neopterygii</taxon>
        <taxon>Teleostei</taxon>
        <taxon>Neoteleostei</taxon>
        <taxon>Acanthomorphata</taxon>
        <taxon>Ovalentaria</taxon>
        <taxon>Atherinomorphae</taxon>
        <taxon>Cyprinodontiformes</taxon>
        <taxon>Goodeidae</taxon>
        <taxon>Characodon</taxon>
    </lineage>
</organism>
<reference evidence="1 2" key="1">
    <citation type="submission" date="2021-06" db="EMBL/GenBank/DDBJ databases">
        <authorList>
            <person name="Palmer J.M."/>
        </authorList>
    </citation>
    <scope>NUCLEOTIDE SEQUENCE [LARGE SCALE GENOMIC DNA]</scope>
    <source>
        <strain evidence="1 2">CL_MEX2019</strain>
        <tissue evidence="1">Muscle</tissue>
    </source>
</reference>
<proteinExistence type="predicted"/>
<evidence type="ECO:0000313" key="1">
    <source>
        <dbReference type="EMBL" id="MED6290627.1"/>
    </source>
</evidence>